<protein>
    <submittedName>
        <fullName evidence="1">Uncharacterized protein</fullName>
    </submittedName>
</protein>
<reference evidence="1 2" key="2">
    <citation type="journal article" date="2022" name="Microorganisms">
        <title>Complete Genome Sequences of Two Flavobacterium ammonificans Strains and a Flavobacterium ammoniigenes Strain of Ammonifying Bacterioplankton Isolated from Surface River Water.</title>
        <authorList>
            <person name="Suda W."/>
            <person name="Ogata Y."/>
            <person name="Shindo C."/>
            <person name="Watanabe K."/>
        </authorList>
    </citation>
    <scope>NUCLEOTIDE SEQUENCE [LARGE SCALE GENOMIC DNA]</scope>
    <source>
        <strain evidence="1 2">GENT5</strain>
    </source>
</reference>
<dbReference type="RefSeq" id="WP_229316778.1">
    <property type="nucleotide sequence ID" value="NZ_AP025184.1"/>
</dbReference>
<proteinExistence type="predicted"/>
<dbReference type="Proteomes" id="UP001319867">
    <property type="component" value="Chromosome"/>
</dbReference>
<evidence type="ECO:0000313" key="2">
    <source>
        <dbReference type="Proteomes" id="UP001319867"/>
    </source>
</evidence>
<organism evidence="1 2">
    <name type="scientific">Flavobacterium ammoniigenes</name>
    <dbReference type="NCBI Taxonomy" id="1751095"/>
    <lineage>
        <taxon>Bacteria</taxon>
        <taxon>Pseudomonadati</taxon>
        <taxon>Bacteroidota</taxon>
        <taxon>Flavobacteriia</taxon>
        <taxon>Flavobacteriales</taxon>
        <taxon>Flavobacteriaceae</taxon>
        <taxon>Flavobacterium</taxon>
    </lineage>
</organism>
<gene>
    <name evidence="1" type="ORF">GENT5_17000</name>
</gene>
<evidence type="ECO:0000313" key="1">
    <source>
        <dbReference type="EMBL" id="BDB55395.1"/>
    </source>
</evidence>
<sequence>MKYFLLFLVPFFTIAQDKHLDFYLTTNLNKAYELKLIYNDHVIDASEDDQYSHILSNKLLKNLIKRGYTVLSPQDIKECCFSVDCNDFNKVVKEEKYIYLYIETQTSGARTTINGTIYQKNKIIGGFTSYRSYWTNLRFEELSVSISDKL</sequence>
<dbReference type="EMBL" id="AP025184">
    <property type="protein sequence ID" value="BDB55395.1"/>
    <property type="molecule type" value="Genomic_DNA"/>
</dbReference>
<keyword evidence="2" id="KW-1185">Reference proteome</keyword>
<accession>A0ABN6L151</accession>
<reference evidence="1 2" key="1">
    <citation type="journal article" date="2022" name="Int. J. Syst. Evol. Microbiol.">
        <title>Flavobacterium ammonificans sp. nov. and Flavobacterium ammoniigenes sp. nov., ammonifying bacteria isolated from surface river water.</title>
        <authorList>
            <person name="Watanabe K."/>
            <person name="Kitamura T."/>
            <person name="Ogata Y."/>
            <person name="Shindo C."/>
            <person name="Suda W."/>
        </authorList>
    </citation>
    <scope>NUCLEOTIDE SEQUENCE [LARGE SCALE GENOMIC DNA]</scope>
    <source>
        <strain evidence="1 2">GENT5</strain>
    </source>
</reference>
<name>A0ABN6L151_9FLAO</name>